<gene>
    <name evidence="1" type="ORF">LJD61_12130</name>
</gene>
<dbReference type="EMBL" id="JAJEKE010000010">
    <property type="protein sequence ID" value="MCQ1530292.1"/>
    <property type="molecule type" value="Genomic_DNA"/>
</dbReference>
<reference evidence="1 2" key="1">
    <citation type="submission" date="2021-10" db="EMBL/GenBank/DDBJ databases">
        <title>Lutispora strain m25 sp. nov., a thermophilic, non-spore-forming bacterium isolated from a lab-scale methanogenic bioreactor digesting anaerobic sludge.</title>
        <authorList>
            <person name="El Houari A."/>
            <person name="Mcdonald J."/>
        </authorList>
    </citation>
    <scope>NUCLEOTIDE SEQUENCE [LARGE SCALE GENOMIC DNA]</scope>
    <source>
        <strain evidence="2">m25</strain>
    </source>
</reference>
<keyword evidence="2" id="KW-1185">Reference proteome</keyword>
<sequence length="68" mass="7938">MELRGGETIIFNLGDIKAKWRLSKIDGKLVKIFDENGTYKQMPYDNFMELLEKGFAEIYKDTEIEDMG</sequence>
<proteinExistence type="predicted"/>
<accession>A0ABT1NG89</accession>
<dbReference type="RefSeq" id="WP_255227810.1">
    <property type="nucleotide sequence ID" value="NZ_JAJEKE010000010.1"/>
</dbReference>
<protein>
    <submittedName>
        <fullName evidence="1">Uncharacterized protein</fullName>
    </submittedName>
</protein>
<name>A0ABT1NG89_9FIRM</name>
<organism evidence="1 2">
    <name type="scientific">Lutispora saccharofermentans</name>
    <dbReference type="NCBI Taxonomy" id="3024236"/>
    <lineage>
        <taxon>Bacteria</taxon>
        <taxon>Bacillati</taxon>
        <taxon>Bacillota</taxon>
        <taxon>Clostridia</taxon>
        <taxon>Lutisporales</taxon>
        <taxon>Lutisporaceae</taxon>
        <taxon>Lutispora</taxon>
    </lineage>
</organism>
<evidence type="ECO:0000313" key="1">
    <source>
        <dbReference type="EMBL" id="MCQ1530292.1"/>
    </source>
</evidence>
<dbReference type="Proteomes" id="UP001651880">
    <property type="component" value="Unassembled WGS sequence"/>
</dbReference>
<comment type="caution">
    <text evidence="1">The sequence shown here is derived from an EMBL/GenBank/DDBJ whole genome shotgun (WGS) entry which is preliminary data.</text>
</comment>
<evidence type="ECO:0000313" key="2">
    <source>
        <dbReference type="Proteomes" id="UP001651880"/>
    </source>
</evidence>